<gene>
    <name evidence="1" type="ORF">LWC34_14895</name>
</gene>
<dbReference type="Proteomes" id="UP001521150">
    <property type="component" value="Unassembled WGS sequence"/>
</dbReference>
<comment type="caution">
    <text evidence="1">The sequence shown here is derived from an EMBL/GenBank/DDBJ whole genome shotgun (WGS) entry which is preliminary data.</text>
</comment>
<name>A0ABS8Z896_9PSEU</name>
<protein>
    <submittedName>
        <fullName evidence="1">Uncharacterized protein</fullName>
    </submittedName>
</protein>
<dbReference type="EMBL" id="JAJVCN010000001">
    <property type="protein sequence ID" value="MCE7004111.1"/>
    <property type="molecule type" value="Genomic_DNA"/>
</dbReference>
<accession>A0ABS8Z896</accession>
<reference evidence="1 2" key="1">
    <citation type="submission" date="2021-12" db="EMBL/GenBank/DDBJ databases">
        <title>Genome sequence of Kibdelosporangium philippinense ATCC 49844.</title>
        <authorList>
            <person name="Fedorov E.A."/>
            <person name="Omeragic M."/>
            <person name="Shalygina K.F."/>
            <person name="Maclea K.S."/>
        </authorList>
    </citation>
    <scope>NUCLEOTIDE SEQUENCE [LARGE SCALE GENOMIC DNA]</scope>
    <source>
        <strain evidence="1 2">ATCC 49844</strain>
    </source>
</reference>
<proteinExistence type="predicted"/>
<sequence>MRTHQAGASSNGVVRDDNRDAVNRVNVNSLLYPGTWNVLALWVGDCGDQTENEEFLGYVQVT</sequence>
<evidence type="ECO:0000313" key="1">
    <source>
        <dbReference type="EMBL" id="MCE7004111.1"/>
    </source>
</evidence>
<organism evidence="1 2">
    <name type="scientific">Kibdelosporangium philippinense</name>
    <dbReference type="NCBI Taxonomy" id="211113"/>
    <lineage>
        <taxon>Bacteria</taxon>
        <taxon>Bacillati</taxon>
        <taxon>Actinomycetota</taxon>
        <taxon>Actinomycetes</taxon>
        <taxon>Pseudonocardiales</taxon>
        <taxon>Pseudonocardiaceae</taxon>
        <taxon>Kibdelosporangium</taxon>
    </lineage>
</organism>
<keyword evidence="2" id="KW-1185">Reference proteome</keyword>
<evidence type="ECO:0000313" key="2">
    <source>
        <dbReference type="Proteomes" id="UP001521150"/>
    </source>
</evidence>
<dbReference type="RefSeq" id="WP_233725651.1">
    <property type="nucleotide sequence ID" value="NZ_JAJVCN010000001.1"/>
</dbReference>